<evidence type="ECO:0000313" key="9">
    <source>
        <dbReference type="Proteomes" id="UP001187415"/>
    </source>
</evidence>
<dbReference type="GO" id="GO:0007249">
    <property type="term" value="P:canonical NF-kappaB signal transduction"/>
    <property type="evidence" value="ECO:0007669"/>
    <property type="project" value="TreeGrafter"/>
</dbReference>
<evidence type="ECO:0000256" key="2">
    <source>
        <dbReference type="ARBA" id="ARBA00022692"/>
    </source>
</evidence>
<gene>
    <name evidence="8" type="ORF">Q5P01_007758</name>
</gene>
<protein>
    <recommendedName>
        <fullName evidence="10">Toll-like receptor 7</fullName>
    </recommendedName>
</protein>
<reference evidence="8" key="1">
    <citation type="submission" date="2023-07" db="EMBL/GenBank/DDBJ databases">
        <title>Chromosome-level Genome Assembly of Striped Snakehead (Channa striata).</title>
        <authorList>
            <person name="Liu H."/>
        </authorList>
    </citation>
    <scope>NUCLEOTIDE SEQUENCE</scope>
    <source>
        <strain evidence="8">Gz</strain>
        <tissue evidence="8">Muscle</tissue>
    </source>
</reference>
<keyword evidence="6" id="KW-0675">Receptor</keyword>
<keyword evidence="3" id="KW-0732">Signal</keyword>
<dbReference type="GO" id="GO:0051607">
    <property type="term" value="P:defense response to virus"/>
    <property type="evidence" value="ECO:0007669"/>
    <property type="project" value="TreeGrafter"/>
</dbReference>
<dbReference type="InterPro" id="IPR035897">
    <property type="entry name" value="Toll_tir_struct_dom_sf"/>
</dbReference>
<comment type="subcellular location">
    <subcellularLocation>
        <location evidence="1">Membrane</location>
    </subcellularLocation>
</comment>
<evidence type="ECO:0000256" key="1">
    <source>
        <dbReference type="ARBA" id="ARBA00004370"/>
    </source>
</evidence>
<dbReference type="SUPFAM" id="SSF52200">
    <property type="entry name" value="Toll/Interleukin receptor TIR domain"/>
    <property type="match status" value="1"/>
</dbReference>
<evidence type="ECO:0000256" key="3">
    <source>
        <dbReference type="ARBA" id="ARBA00022729"/>
    </source>
</evidence>
<dbReference type="GO" id="GO:0038187">
    <property type="term" value="F:pattern recognition receptor activity"/>
    <property type="evidence" value="ECO:0007669"/>
    <property type="project" value="TreeGrafter"/>
</dbReference>
<dbReference type="GO" id="GO:0032755">
    <property type="term" value="P:positive regulation of interleukin-6 production"/>
    <property type="evidence" value="ECO:0007669"/>
    <property type="project" value="TreeGrafter"/>
</dbReference>
<evidence type="ECO:0000313" key="8">
    <source>
        <dbReference type="EMBL" id="KAK2851482.1"/>
    </source>
</evidence>
<accession>A0AA88N7D6</accession>
<name>A0AA88N7D6_CHASR</name>
<dbReference type="GO" id="GO:0005886">
    <property type="term" value="C:plasma membrane"/>
    <property type="evidence" value="ECO:0007669"/>
    <property type="project" value="TreeGrafter"/>
</dbReference>
<evidence type="ECO:0000256" key="6">
    <source>
        <dbReference type="ARBA" id="ARBA00023170"/>
    </source>
</evidence>
<keyword evidence="5" id="KW-0472">Membrane</keyword>
<evidence type="ECO:0008006" key="10">
    <source>
        <dbReference type="Google" id="ProtNLM"/>
    </source>
</evidence>
<keyword evidence="4" id="KW-1133">Transmembrane helix</keyword>
<dbReference type="Gene3D" id="3.40.50.10140">
    <property type="entry name" value="Toll/interleukin-1 receptor homology (TIR) domain"/>
    <property type="match status" value="1"/>
</dbReference>
<evidence type="ECO:0000256" key="4">
    <source>
        <dbReference type="ARBA" id="ARBA00022989"/>
    </source>
</evidence>
<proteinExistence type="predicted"/>
<sequence length="190" mass="21933">MTTCFHFCINDSDFLQTAQTHNLPCLDKRLLHLSLSGIFEMHVPAMALLRNIIIFSQILSLAISINMHFFPCDSDVNATTVDCYDRPLNRVPAINGCNGGERVNGVIRQAFFMVQQRLLDEKVDTAVLVLLDEMFPKLKYLQLRKRLCKKSVLSWPKNPRAQPLFWNRMRMALSSDNLKFYDNNMSESFI</sequence>
<evidence type="ECO:0000256" key="7">
    <source>
        <dbReference type="ARBA" id="ARBA00023180"/>
    </source>
</evidence>
<keyword evidence="9" id="KW-1185">Reference proteome</keyword>
<keyword evidence="7" id="KW-0325">Glycoprotein</keyword>
<keyword evidence="2" id="KW-0812">Transmembrane</keyword>
<organism evidence="8 9">
    <name type="scientific">Channa striata</name>
    <name type="common">Snakehead murrel</name>
    <name type="synonym">Ophicephalus striatus</name>
    <dbReference type="NCBI Taxonomy" id="64152"/>
    <lineage>
        <taxon>Eukaryota</taxon>
        <taxon>Metazoa</taxon>
        <taxon>Chordata</taxon>
        <taxon>Craniata</taxon>
        <taxon>Vertebrata</taxon>
        <taxon>Euteleostomi</taxon>
        <taxon>Actinopterygii</taxon>
        <taxon>Neopterygii</taxon>
        <taxon>Teleostei</taxon>
        <taxon>Neoteleostei</taxon>
        <taxon>Acanthomorphata</taxon>
        <taxon>Anabantaria</taxon>
        <taxon>Anabantiformes</taxon>
        <taxon>Channoidei</taxon>
        <taxon>Channidae</taxon>
        <taxon>Channa</taxon>
    </lineage>
</organism>
<dbReference type="EMBL" id="JAUPFM010000005">
    <property type="protein sequence ID" value="KAK2851482.1"/>
    <property type="molecule type" value="Genomic_DNA"/>
</dbReference>
<dbReference type="PANTHER" id="PTHR47410:SF4">
    <property type="entry name" value="TOLL-LIKE RECEPTOR 9"/>
    <property type="match status" value="1"/>
</dbReference>
<dbReference type="Proteomes" id="UP001187415">
    <property type="component" value="Unassembled WGS sequence"/>
</dbReference>
<dbReference type="GO" id="GO:0002224">
    <property type="term" value="P:toll-like receptor signaling pathway"/>
    <property type="evidence" value="ECO:0007669"/>
    <property type="project" value="TreeGrafter"/>
</dbReference>
<dbReference type="AlphaFoldDB" id="A0AA88N7D6"/>
<dbReference type="PANTHER" id="PTHR47410">
    <property type="entry name" value="TOLL-LIKE RECEPTOR 7-RELATED"/>
    <property type="match status" value="1"/>
</dbReference>
<evidence type="ECO:0000256" key="5">
    <source>
        <dbReference type="ARBA" id="ARBA00023136"/>
    </source>
</evidence>
<comment type="caution">
    <text evidence="8">The sequence shown here is derived from an EMBL/GenBank/DDBJ whole genome shotgun (WGS) entry which is preliminary data.</text>
</comment>